<feature type="domain" description="HTH araC/xylS-type" evidence="4">
    <location>
        <begin position="246"/>
        <end position="351"/>
    </location>
</feature>
<keyword evidence="2" id="KW-0238">DNA-binding</keyword>
<sequence length="365" mass="39855">MPFPRWAAGGILTRGRDMVAWRRVVAETCVYQRFDTRLVSPQDRFAFWRTWYDEAVDVRMRLDPLGSTITSPAGFAASAYALTAGDLQVVEVTSGPAAGTWARSATEVKDLLRLILLAPSPAGVAAWHRYRLHLEHGAVAVLGRTAGAWHTPAGMHGIQVNVARSALALSDAQIDTVLDRGPLQVTPVLACLARPALAAMAGRLQTFAGAEAFGMRDTWVAMMRMLLRAMIDRDLCGTDLAAARRVAIDQCIRANLADPRLNPDQIAAVLHISRRTLYAAFPTDDRGSPGHGVAARIRQQRMDVATTLLTDPVERRPVHVVATMVGLPDPAHFSRLFHAAFGCSPREYQHRASATNERQNAVGWT</sequence>
<evidence type="ECO:0000256" key="3">
    <source>
        <dbReference type="ARBA" id="ARBA00023163"/>
    </source>
</evidence>
<dbReference type="GO" id="GO:0003700">
    <property type="term" value="F:DNA-binding transcription factor activity"/>
    <property type="evidence" value="ECO:0007669"/>
    <property type="project" value="InterPro"/>
</dbReference>
<dbReference type="PANTHER" id="PTHR46796">
    <property type="entry name" value="HTH-TYPE TRANSCRIPTIONAL ACTIVATOR RHAS-RELATED"/>
    <property type="match status" value="1"/>
</dbReference>
<accession>A0A563E0B1</accession>
<dbReference type="GO" id="GO:0043565">
    <property type="term" value="F:sequence-specific DNA binding"/>
    <property type="evidence" value="ECO:0007669"/>
    <property type="project" value="InterPro"/>
</dbReference>
<dbReference type="InterPro" id="IPR018060">
    <property type="entry name" value="HTH_AraC"/>
</dbReference>
<evidence type="ECO:0000313" key="5">
    <source>
        <dbReference type="EMBL" id="TWP35980.1"/>
    </source>
</evidence>
<gene>
    <name evidence="5" type="ORF">FGL98_12160</name>
</gene>
<evidence type="ECO:0000256" key="2">
    <source>
        <dbReference type="ARBA" id="ARBA00023125"/>
    </source>
</evidence>
<evidence type="ECO:0000313" key="6">
    <source>
        <dbReference type="Proteomes" id="UP000320244"/>
    </source>
</evidence>
<keyword evidence="3" id="KW-0804">Transcription</keyword>
<keyword evidence="1" id="KW-0805">Transcription regulation</keyword>
<protein>
    <submittedName>
        <fullName evidence="5">Helix-turn-helix transcriptional regulator</fullName>
    </submittedName>
</protein>
<dbReference type="PROSITE" id="PS01124">
    <property type="entry name" value="HTH_ARAC_FAMILY_2"/>
    <property type="match status" value="1"/>
</dbReference>
<reference evidence="5 6" key="2">
    <citation type="submission" date="2019-08" db="EMBL/GenBank/DDBJ databases">
        <title>Jejuicoccus antrihumi gen. nov., sp. nov., a new member of the family Dermacoccaceae isolated from a cave.</title>
        <authorList>
            <person name="Schumann P."/>
            <person name="Kim I.S."/>
        </authorList>
    </citation>
    <scope>NUCLEOTIDE SEQUENCE [LARGE SCALE GENOMIC DNA]</scope>
    <source>
        <strain evidence="5 6">C5-26</strain>
    </source>
</reference>
<reference evidence="5 6" key="1">
    <citation type="submission" date="2019-05" db="EMBL/GenBank/DDBJ databases">
        <authorList>
            <person name="Lee S.D."/>
        </authorList>
    </citation>
    <scope>NUCLEOTIDE SEQUENCE [LARGE SCALE GENOMIC DNA]</scope>
    <source>
        <strain evidence="5 6">C5-26</strain>
    </source>
</reference>
<dbReference type="EMBL" id="VCQV01000015">
    <property type="protein sequence ID" value="TWP35980.1"/>
    <property type="molecule type" value="Genomic_DNA"/>
</dbReference>
<evidence type="ECO:0000256" key="1">
    <source>
        <dbReference type="ARBA" id="ARBA00023015"/>
    </source>
</evidence>
<dbReference type="Gene3D" id="1.10.10.60">
    <property type="entry name" value="Homeodomain-like"/>
    <property type="match status" value="1"/>
</dbReference>
<keyword evidence="6" id="KW-1185">Reference proteome</keyword>
<dbReference type="SUPFAM" id="SSF46689">
    <property type="entry name" value="Homeodomain-like"/>
    <property type="match status" value="1"/>
</dbReference>
<dbReference type="Pfam" id="PF12833">
    <property type="entry name" value="HTH_18"/>
    <property type="match status" value="1"/>
</dbReference>
<dbReference type="SMART" id="SM00342">
    <property type="entry name" value="HTH_ARAC"/>
    <property type="match status" value="1"/>
</dbReference>
<dbReference type="PANTHER" id="PTHR46796:SF6">
    <property type="entry name" value="ARAC SUBFAMILY"/>
    <property type="match status" value="1"/>
</dbReference>
<comment type="caution">
    <text evidence="5">The sequence shown here is derived from an EMBL/GenBank/DDBJ whole genome shotgun (WGS) entry which is preliminary data.</text>
</comment>
<organism evidence="5 6">
    <name type="scientific">Leekyejoonella antrihumi</name>
    <dbReference type="NCBI Taxonomy" id="1660198"/>
    <lineage>
        <taxon>Bacteria</taxon>
        <taxon>Bacillati</taxon>
        <taxon>Actinomycetota</taxon>
        <taxon>Actinomycetes</taxon>
        <taxon>Micrococcales</taxon>
        <taxon>Dermacoccaceae</taxon>
        <taxon>Leekyejoonella</taxon>
    </lineage>
</organism>
<dbReference type="Proteomes" id="UP000320244">
    <property type="component" value="Unassembled WGS sequence"/>
</dbReference>
<proteinExistence type="predicted"/>
<evidence type="ECO:0000259" key="4">
    <source>
        <dbReference type="PROSITE" id="PS01124"/>
    </source>
</evidence>
<dbReference type="InterPro" id="IPR050204">
    <property type="entry name" value="AraC_XylS_family_regulators"/>
</dbReference>
<name>A0A563E0B1_9MICO</name>
<dbReference type="InterPro" id="IPR009057">
    <property type="entry name" value="Homeodomain-like_sf"/>
</dbReference>
<dbReference type="OrthoDB" id="4926449at2"/>
<dbReference type="AlphaFoldDB" id="A0A563E0B1"/>